<protein>
    <recommendedName>
        <fullName evidence="2">Cupin type-1 domain-containing protein</fullName>
    </recommendedName>
</protein>
<reference evidence="1" key="1">
    <citation type="submission" date="2018-05" db="EMBL/GenBank/DDBJ databases">
        <authorList>
            <person name="Lanie J.A."/>
            <person name="Ng W.-L."/>
            <person name="Kazmierczak K.M."/>
            <person name="Andrzejewski T.M."/>
            <person name="Davidsen T.M."/>
            <person name="Wayne K.J."/>
            <person name="Tettelin H."/>
            <person name="Glass J.I."/>
            <person name="Rusch D."/>
            <person name="Podicherti R."/>
            <person name="Tsui H.-C.T."/>
            <person name="Winkler M.E."/>
        </authorList>
    </citation>
    <scope>NUCLEOTIDE SEQUENCE</scope>
</reference>
<evidence type="ECO:0000313" key="1">
    <source>
        <dbReference type="EMBL" id="SVB94464.1"/>
    </source>
</evidence>
<accession>A0A382I461</accession>
<organism evidence="1">
    <name type="scientific">marine metagenome</name>
    <dbReference type="NCBI Taxonomy" id="408172"/>
    <lineage>
        <taxon>unclassified sequences</taxon>
        <taxon>metagenomes</taxon>
        <taxon>ecological metagenomes</taxon>
    </lineage>
</organism>
<feature type="non-terminal residue" evidence="1">
    <location>
        <position position="109"/>
    </location>
</feature>
<sequence length="109" mass="11639">MKKVNTIMVCLSLVTSAVADEDYKVATVISATLLEEAAKTAPLDRVSDQPLTHVESAEGRLGIGVIHRPVMETAGLISAIQHHKQSEVYRVMAGSGTLVTSSHMENAKP</sequence>
<gene>
    <name evidence="1" type="ORF">METZ01_LOCUS247318</name>
</gene>
<evidence type="ECO:0008006" key="2">
    <source>
        <dbReference type="Google" id="ProtNLM"/>
    </source>
</evidence>
<dbReference type="EMBL" id="UINC01065132">
    <property type="protein sequence ID" value="SVB94464.1"/>
    <property type="molecule type" value="Genomic_DNA"/>
</dbReference>
<proteinExistence type="predicted"/>
<name>A0A382I461_9ZZZZ</name>
<dbReference type="AlphaFoldDB" id="A0A382I461"/>